<reference evidence="1 2" key="1">
    <citation type="journal article" date="2016" name="Nat. Commun.">
        <title>Thousands of microbial genomes shed light on interconnected biogeochemical processes in an aquifer system.</title>
        <authorList>
            <person name="Anantharaman K."/>
            <person name="Brown C.T."/>
            <person name="Hug L.A."/>
            <person name="Sharon I."/>
            <person name="Castelle C.J."/>
            <person name="Probst A.J."/>
            <person name="Thomas B.C."/>
            <person name="Singh A."/>
            <person name="Wilkins M.J."/>
            <person name="Karaoz U."/>
            <person name="Brodie E.L."/>
            <person name="Williams K.H."/>
            <person name="Hubbard S.S."/>
            <person name="Banfield J.F."/>
        </authorList>
    </citation>
    <scope>NUCLEOTIDE SEQUENCE [LARGE SCALE GENOMIC DNA]</scope>
</reference>
<sequence>MTMPKARIIASSDVPIMSRTRIGVNGKDAAGRTSARLWNSFRIVERSIAKTYVIAQLHVCATGASLH</sequence>
<protein>
    <submittedName>
        <fullName evidence="1">Uncharacterized protein</fullName>
    </submittedName>
</protein>
<evidence type="ECO:0000313" key="1">
    <source>
        <dbReference type="EMBL" id="OGG65258.1"/>
    </source>
</evidence>
<organism evidence="1 2">
    <name type="scientific">Candidatus Kaiserbacteria bacterium RIFCSPHIGHO2_02_FULL_55_20</name>
    <dbReference type="NCBI Taxonomy" id="1798497"/>
    <lineage>
        <taxon>Bacteria</taxon>
        <taxon>Candidatus Kaiseribacteriota</taxon>
    </lineage>
</organism>
<accession>A0A1F6DV22</accession>
<comment type="caution">
    <text evidence="1">The sequence shown here is derived from an EMBL/GenBank/DDBJ whole genome shotgun (WGS) entry which is preliminary data.</text>
</comment>
<gene>
    <name evidence="1" type="ORF">A3D71_04390</name>
</gene>
<evidence type="ECO:0000313" key="2">
    <source>
        <dbReference type="Proteomes" id="UP000177652"/>
    </source>
</evidence>
<dbReference type="STRING" id="1798497.A3D71_04390"/>
<name>A0A1F6DV22_9BACT</name>
<dbReference type="EMBL" id="MFLK01000054">
    <property type="protein sequence ID" value="OGG65258.1"/>
    <property type="molecule type" value="Genomic_DNA"/>
</dbReference>
<dbReference type="Proteomes" id="UP000177652">
    <property type="component" value="Unassembled WGS sequence"/>
</dbReference>
<proteinExistence type="predicted"/>
<dbReference type="AlphaFoldDB" id="A0A1F6DV22"/>